<keyword evidence="1 4" id="KW-0808">Transferase</keyword>
<dbReference type="InterPro" id="IPR000182">
    <property type="entry name" value="GNAT_dom"/>
</dbReference>
<dbReference type="HOGENOM" id="CLU_013985_21_3_6"/>
<evidence type="ECO:0000313" key="5">
    <source>
        <dbReference type="Proteomes" id="UP000008793"/>
    </source>
</evidence>
<evidence type="ECO:0000256" key="1">
    <source>
        <dbReference type="ARBA" id="ARBA00022679"/>
    </source>
</evidence>
<name>D8MUJ6_ERWBE</name>
<dbReference type="PANTHER" id="PTHR43877">
    <property type="entry name" value="AMINOALKYLPHOSPHONATE N-ACETYLTRANSFERASE-RELATED-RELATED"/>
    <property type="match status" value="1"/>
</dbReference>
<dbReference type="EMBL" id="FP236843">
    <property type="protein sequence ID" value="CAX60503.1"/>
    <property type="molecule type" value="Genomic_DNA"/>
</dbReference>
<keyword evidence="5" id="KW-1185">Reference proteome</keyword>
<evidence type="ECO:0000259" key="3">
    <source>
        <dbReference type="PROSITE" id="PS51186"/>
    </source>
</evidence>
<dbReference type="CDD" id="cd04301">
    <property type="entry name" value="NAT_SF"/>
    <property type="match status" value="1"/>
</dbReference>
<dbReference type="Pfam" id="PF00583">
    <property type="entry name" value="Acetyltransf_1"/>
    <property type="match status" value="1"/>
</dbReference>
<dbReference type="KEGG" id="ebi:EbC_29720"/>
<dbReference type="InterPro" id="IPR016181">
    <property type="entry name" value="Acyl_CoA_acyltransferase"/>
</dbReference>
<reference evidence="4 5" key="1">
    <citation type="journal article" date="2010" name="BMC Genomics">
        <title>Genome comparison of the epiphytic bacteria Erwinia billingiae and E. tasmaniensis with the pear pathogen E. pyrifoliae.</title>
        <authorList>
            <person name="Kube M."/>
            <person name="Migdoll A.M."/>
            <person name="Gehring I."/>
            <person name="Heitmann K."/>
            <person name="Mayer Y."/>
            <person name="Kuhl H."/>
            <person name="Knaust F."/>
            <person name="Geider K."/>
            <person name="Reinhardt R."/>
        </authorList>
    </citation>
    <scope>NUCLEOTIDE SEQUENCE [LARGE SCALE GENOMIC DNA]</scope>
    <source>
        <strain evidence="4 5">Eb661</strain>
    </source>
</reference>
<dbReference type="InterPro" id="IPR050832">
    <property type="entry name" value="Bact_Acetyltransf"/>
</dbReference>
<dbReference type="AlphaFoldDB" id="D8MUJ6"/>
<protein>
    <submittedName>
        <fullName evidence="4">GCN5-related N-acetyltransferase</fullName>
    </submittedName>
</protein>
<dbReference type="RefSeq" id="WP_013202988.1">
    <property type="nucleotide sequence ID" value="NC_014306.1"/>
</dbReference>
<evidence type="ECO:0000256" key="2">
    <source>
        <dbReference type="ARBA" id="ARBA00023315"/>
    </source>
</evidence>
<dbReference type="Gene3D" id="3.40.630.30">
    <property type="match status" value="1"/>
</dbReference>
<dbReference type="GeneID" id="90512948"/>
<sequence length="140" mass="16034">MNVRPFTEADRPFLRTLFLASRKANWHWLDGSDWALEDFDRVTLGERILVAEDNGHRLGFAAVLPNDNFLHSLFIDPDWQGKHVGSLLLTAVQAAFTSTGALKCMKANHHAVAFYQRHGWTIISDGESEHGEYWLMHFVR</sequence>
<dbReference type="SUPFAM" id="SSF55729">
    <property type="entry name" value="Acyl-CoA N-acyltransferases (Nat)"/>
    <property type="match status" value="1"/>
</dbReference>
<feature type="domain" description="N-acetyltransferase" evidence="3">
    <location>
        <begin position="1"/>
        <end position="140"/>
    </location>
</feature>
<dbReference type="Proteomes" id="UP000008793">
    <property type="component" value="Chromosome"/>
</dbReference>
<dbReference type="eggNOG" id="COG0456">
    <property type="taxonomic scope" value="Bacteria"/>
</dbReference>
<gene>
    <name evidence="4" type="ordered locus">EbC_29720</name>
</gene>
<accession>D8MUJ6</accession>
<dbReference type="STRING" id="634500.EbC_29720"/>
<keyword evidence="2" id="KW-0012">Acyltransferase</keyword>
<dbReference type="PANTHER" id="PTHR43877:SF1">
    <property type="entry name" value="ACETYLTRANSFERASE"/>
    <property type="match status" value="1"/>
</dbReference>
<organism evidence="5">
    <name type="scientific">Erwinia billingiae (strain Eb661)</name>
    <dbReference type="NCBI Taxonomy" id="634500"/>
    <lineage>
        <taxon>Bacteria</taxon>
        <taxon>Pseudomonadati</taxon>
        <taxon>Pseudomonadota</taxon>
        <taxon>Gammaproteobacteria</taxon>
        <taxon>Enterobacterales</taxon>
        <taxon>Erwiniaceae</taxon>
        <taxon>Erwinia</taxon>
    </lineage>
</organism>
<dbReference type="GO" id="GO:0016747">
    <property type="term" value="F:acyltransferase activity, transferring groups other than amino-acyl groups"/>
    <property type="evidence" value="ECO:0007669"/>
    <property type="project" value="InterPro"/>
</dbReference>
<evidence type="ECO:0000313" key="4">
    <source>
        <dbReference type="EMBL" id="CAX60503.1"/>
    </source>
</evidence>
<proteinExistence type="predicted"/>
<dbReference type="PROSITE" id="PS51186">
    <property type="entry name" value="GNAT"/>
    <property type="match status" value="1"/>
</dbReference>